<dbReference type="RefSeq" id="WP_103058970.1">
    <property type="nucleotide sequence ID" value="NZ_BSOF01000028.1"/>
</dbReference>
<sequence>MTLQGKFVINNADYSPLNFPGLGTFLAFSGNGVYRNKGGCGMIINQGPLPAGKYYIVDRPSGSWFNSVRAWTIDKVKSAFEYHVDHSEWFALFRDDGKIDDSTFFKGVARGSFRLHPGQVSDGCITLASQSDFKMVRNALLRTSNIPVPGTDLKAYGTIEVITYGDTCP</sequence>
<dbReference type="Pfam" id="PF10908">
    <property type="entry name" value="Tlde1_dom"/>
    <property type="match status" value="1"/>
</dbReference>
<dbReference type="EMBL" id="NWUO01000003">
    <property type="protein sequence ID" value="PNS12734.1"/>
    <property type="molecule type" value="Genomic_DNA"/>
</dbReference>
<evidence type="ECO:0000313" key="2">
    <source>
        <dbReference type="EMBL" id="PNS12734.1"/>
    </source>
</evidence>
<comment type="caution">
    <text evidence="2">The sequence shown here is derived from an EMBL/GenBank/DDBJ whole genome shotgun (WGS) entry which is preliminary data.</text>
</comment>
<name>A0A2K1QCH4_9GAMM</name>
<keyword evidence="3" id="KW-1185">Reference proteome</keyword>
<reference evidence="3" key="1">
    <citation type="submission" date="2017-09" db="EMBL/GenBank/DDBJ databases">
        <authorList>
            <person name="Palmer M."/>
            <person name="Steenkamp E.T."/>
            <person name="Coetzee M.P."/>
            <person name="Avontuur J.R."/>
            <person name="Van Zyl E."/>
            <person name="Chan W.-Y."/>
            <person name="Blom J."/>
            <person name="Venter S.N."/>
        </authorList>
    </citation>
    <scope>NUCLEOTIDE SEQUENCE [LARGE SCALE GENOMIC DNA]</scope>
    <source>
        <strain evidence="3">QC88-366</strain>
    </source>
</reference>
<dbReference type="AlphaFoldDB" id="A0A2K1QCH4"/>
<evidence type="ECO:0000259" key="1">
    <source>
        <dbReference type="Pfam" id="PF10908"/>
    </source>
</evidence>
<organism evidence="2 3">
    <name type="scientific">Mixta theicola</name>
    <dbReference type="NCBI Taxonomy" id="1458355"/>
    <lineage>
        <taxon>Bacteria</taxon>
        <taxon>Pseudomonadati</taxon>
        <taxon>Pseudomonadota</taxon>
        <taxon>Gammaproteobacteria</taxon>
        <taxon>Enterobacterales</taxon>
        <taxon>Erwiniaceae</taxon>
        <taxon>Mixta</taxon>
    </lineage>
</organism>
<dbReference type="InterPro" id="IPR021225">
    <property type="entry name" value="Tlde1_dom"/>
</dbReference>
<evidence type="ECO:0000313" key="3">
    <source>
        <dbReference type="Proteomes" id="UP000236345"/>
    </source>
</evidence>
<gene>
    <name evidence="2" type="ORF">COO59_06400</name>
</gene>
<dbReference type="Proteomes" id="UP000236345">
    <property type="component" value="Unassembled WGS sequence"/>
</dbReference>
<proteinExistence type="predicted"/>
<accession>A0A2K1QCH4</accession>
<dbReference type="OrthoDB" id="6490254at2"/>
<protein>
    <recommendedName>
        <fullName evidence="1">Tlde1 domain-containing protein</fullName>
    </recommendedName>
</protein>
<feature type="domain" description="Tlde1" evidence="1">
    <location>
        <begin position="24"/>
        <end position="150"/>
    </location>
</feature>